<keyword evidence="3" id="KW-0804">Transcription</keyword>
<evidence type="ECO:0000256" key="4">
    <source>
        <dbReference type="ARBA" id="ARBA00023242"/>
    </source>
</evidence>
<accession>A0A2I1CC06</accession>
<dbReference type="InterPro" id="IPR021858">
    <property type="entry name" value="Fun_TF"/>
</dbReference>
<gene>
    <name evidence="8" type="ORF">P174DRAFT_510975</name>
</gene>
<evidence type="ECO:0000313" key="9">
    <source>
        <dbReference type="Proteomes" id="UP000234474"/>
    </source>
</evidence>
<organism evidence="8 9">
    <name type="scientific">Aspergillus novofumigatus (strain IBT 16806)</name>
    <dbReference type="NCBI Taxonomy" id="1392255"/>
    <lineage>
        <taxon>Eukaryota</taxon>
        <taxon>Fungi</taxon>
        <taxon>Dikarya</taxon>
        <taxon>Ascomycota</taxon>
        <taxon>Pezizomycotina</taxon>
        <taxon>Eurotiomycetes</taxon>
        <taxon>Eurotiomycetidae</taxon>
        <taxon>Eurotiales</taxon>
        <taxon>Aspergillaceae</taxon>
        <taxon>Aspergillus</taxon>
        <taxon>Aspergillus subgen. Fumigati</taxon>
    </lineage>
</organism>
<dbReference type="Pfam" id="PF11951">
    <property type="entry name" value="Fungal_trans_2"/>
    <property type="match status" value="1"/>
</dbReference>
<keyword evidence="9" id="KW-1185">Reference proteome</keyword>
<dbReference type="Pfam" id="PF00172">
    <property type="entry name" value="Zn_clus"/>
    <property type="match status" value="1"/>
</dbReference>
<dbReference type="CDD" id="cd00067">
    <property type="entry name" value="GAL4"/>
    <property type="match status" value="1"/>
</dbReference>
<dbReference type="GO" id="GO:0001228">
    <property type="term" value="F:DNA-binding transcription activator activity, RNA polymerase II-specific"/>
    <property type="evidence" value="ECO:0007669"/>
    <property type="project" value="TreeGrafter"/>
</dbReference>
<dbReference type="PANTHER" id="PTHR47784:SF5">
    <property type="entry name" value="STEROL UPTAKE CONTROL PROTEIN 2"/>
    <property type="match status" value="1"/>
</dbReference>
<keyword evidence="4" id="KW-0539">Nucleus</keyword>
<evidence type="ECO:0000313" key="8">
    <source>
        <dbReference type="EMBL" id="PKX95163.1"/>
    </source>
</evidence>
<dbReference type="GO" id="GO:0008270">
    <property type="term" value="F:zinc ion binding"/>
    <property type="evidence" value="ECO:0007669"/>
    <property type="project" value="InterPro"/>
</dbReference>
<keyword evidence="6" id="KW-1133">Transmembrane helix</keyword>
<proteinExistence type="predicted"/>
<dbReference type="OMA" id="PEMACSH"/>
<dbReference type="InterPro" id="IPR053157">
    <property type="entry name" value="Sterol_Uptake_Regulator"/>
</dbReference>
<dbReference type="RefSeq" id="XP_024683758.1">
    <property type="nucleotide sequence ID" value="XM_024831739.1"/>
</dbReference>
<dbReference type="PROSITE" id="PS00463">
    <property type="entry name" value="ZN2_CY6_FUNGAL_1"/>
    <property type="match status" value="1"/>
</dbReference>
<evidence type="ECO:0000256" key="2">
    <source>
        <dbReference type="ARBA" id="ARBA00023125"/>
    </source>
</evidence>
<name>A0A2I1CC06_ASPN1</name>
<keyword evidence="6" id="KW-0472">Membrane</keyword>
<evidence type="ECO:0000256" key="3">
    <source>
        <dbReference type="ARBA" id="ARBA00023163"/>
    </source>
</evidence>
<dbReference type="PANTHER" id="PTHR47784">
    <property type="entry name" value="STEROL UPTAKE CONTROL PROTEIN 2"/>
    <property type="match status" value="1"/>
</dbReference>
<feature type="domain" description="Zn(2)-C6 fungal-type" evidence="7">
    <location>
        <begin position="14"/>
        <end position="43"/>
    </location>
</feature>
<protein>
    <recommendedName>
        <fullName evidence="7">Zn(2)-C6 fungal-type domain-containing protein</fullName>
    </recommendedName>
</protein>
<evidence type="ECO:0000256" key="5">
    <source>
        <dbReference type="SAM" id="MobiDB-lite"/>
    </source>
</evidence>
<dbReference type="Proteomes" id="UP000234474">
    <property type="component" value="Unassembled WGS sequence"/>
</dbReference>
<dbReference type="GeneID" id="36539075"/>
<dbReference type="STRING" id="1392255.A0A2I1CC06"/>
<keyword evidence="2" id="KW-0238">DNA-binding</keyword>
<evidence type="ECO:0000256" key="1">
    <source>
        <dbReference type="ARBA" id="ARBA00023015"/>
    </source>
</evidence>
<sequence>MPVKRVGHRKSRKGCLRCKARHVKCDEQRPCGDCVRHDVPCSLVTSDDSRPSSGSGDVLNDNTTFATAGSPVVDRRESHRNVLSRSPLSEVSSGLVPASFVEESAGVIKRPEWMQSLRLLHHYCSSAYSVLAREPETADLWRLVVPQIACSHECLMHGLLALSALHYAHAHPDQRREYAIISSAYQDLALQHFSPCLHTINEENCVAFFLLATFIVVLALATIANPQDEDKVITAKDVASMFSLMPGLQTILDFKPMERWRREGPLGVLLQQFEEPPRISPNSMFQRRMEKLSVLALINDRSACLIAIESLSSTYAITTNNEPLLSARWVWAWPNTLPQLFIDMIGNSHPLALVILAHYAALTRAFEHQSWLSQGWSTSVLHVVEHDLDPSWRDWIMWPKKCVENGHISDDMDEDTPFVAVAEPGGSEN</sequence>
<dbReference type="InterPro" id="IPR036864">
    <property type="entry name" value="Zn2-C6_fun-type_DNA-bd_sf"/>
</dbReference>
<keyword evidence="6" id="KW-0812">Transmembrane</keyword>
<keyword evidence="1" id="KW-0805">Transcription regulation</keyword>
<feature type="region of interest" description="Disordered" evidence="5">
    <location>
        <begin position="45"/>
        <end position="70"/>
    </location>
</feature>
<comment type="caution">
    <text evidence="8">The sequence shown here is derived from an EMBL/GenBank/DDBJ whole genome shotgun (WGS) entry which is preliminary data.</text>
</comment>
<dbReference type="EMBL" id="MSZS01000003">
    <property type="protein sequence ID" value="PKX95163.1"/>
    <property type="molecule type" value="Genomic_DNA"/>
</dbReference>
<dbReference type="AlphaFoldDB" id="A0A2I1CC06"/>
<dbReference type="VEuPathDB" id="FungiDB:P174DRAFT_510975"/>
<dbReference type="PROSITE" id="PS50048">
    <property type="entry name" value="ZN2_CY6_FUNGAL_2"/>
    <property type="match status" value="1"/>
</dbReference>
<reference evidence="9" key="1">
    <citation type="journal article" date="2018" name="Proc. Natl. Acad. Sci. U.S.A.">
        <title>Linking secondary metabolites to gene clusters through genome sequencing of six diverse Aspergillus species.</title>
        <authorList>
            <person name="Kaerboelling I."/>
            <person name="Vesth T.C."/>
            <person name="Frisvad J.C."/>
            <person name="Nybo J.L."/>
            <person name="Theobald S."/>
            <person name="Kuo A."/>
            <person name="Bowyer P."/>
            <person name="Matsuda Y."/>
            <person name="Mondo S."/>
            <person name="Lyhne E.K."/>
            <person name="Kogle M.E."/>
            <person name="Clum A."/>
            <person name="Lipzen A."/>
            <person name="Salamov A."/>
            <person name="Ngan C.Y."/>
            <person name="Daum C."/>
            <person name="Chiniquy J."/>
            <person name="Barry K."/>
            <person name="LaButti K."/>
            <person name="Haridas S."/>
            <person name="Simmons B.A."/>
            <person name="Magnuson J.K."/>
            <person name="Mortensen U.H."/>
            <person name="Larsen T.O."/>
            <person name="Grigoriev I.V."/>
            <person name="Baker S.E."/>
            <person name="Andersen M.R."/>
        </authorList>
    </citation>
    <scope>NUCLEOTIDE SEQUENCE [LARGE SCALE GENOMIC DNA]</scope>
    <source>
        <strain evidence="9">IBT 16806</strain>
    </source>
</reference>
<evidence type="ECO:0000259" key="7">
    <source>
        <dbReference type="PROSITE" id="PS50048"/>
    </source>
</evidence>
<dbReference type="OrthoDB" id="3546279at2759"/>
<dbReference type="SMART" id="SM00066">
    <property type="entry name" value="GAL4"/>
    <property type="match status" value="1"/>
</dbReference>
<dbReference type="GO" id="GO:0003677">
    <property type="term" value="F:DNA binding"/>
    <property type="evidence" value="ECO:0007669"/>
    <property type="project" value="UniProtKB-KW"/>
</dbReference>
<dbReference type="SUPFAM" id="SSF57701">
    <property type="entry name" value="Zn2/Cys6 DNA-binding domain"/>
    <property type="match status" value="1"/>
</dbReference>
<dbReference type="InterPro" id="IPR001138">
    <property type="entry name" value="Zn2Cys6_DnaBD"/>
</dbReference>
<evidence type="ECO:0000256" key="6">
    <source>
        <dbReference type="SAM" id="Phobius"/>
    </source>
</evidence>
<feature type="transmembrane region" description="Helical" evidence="6">
    <location>
        <begin position="206"/>
        <end position="224"/>
    </location>
</feature>
<dbReference type="Gene3D" id="4.10.240.10">
    <property type="entry name" value="Zn(2)-C6 fungal-type DNA-binding domain"/>
    <property type="match status" value="1"/>
</dbReference>